<keyword evidence="2" id="KW-0285">Flavoprotein</keyword>
<feature type="domain" description="Nitroreductase" evidence="5">
    <location>
        <begin position="3"/>
        <end position="170"/>
    </location>
</feature>
<dbReference type="InterPro" id="IPR029479">
    <property type="entry name" value="Nitroreductase"/>
</dbReference>
<evidence type="ECO:0000313" key="7">
    <source>
        <dbReference type="Proteomes" id="UP001174909"/>
    </source>
</evidence>
<dbReference type="EMBL" id="CASHTH010002776">
    <property type="protein sequence ID" value="CAI8035174.1"/>
    <property type="molecule type" value="Genomic_DNA"/>
</dbReference>
<proteinExistence type="inferred from homology"/>
<dbReference type="GO" id="GO:0140616">
    <property type="term" value="F:iodotyrosine deiodinase activity"/>
    <property type="evidence" value="ECO:0007669"/>
    <property type="project" value="UniProtKB-ARBA"/>
</dbReference>
<dbReference type="CDD" id="cd02144">
    <property type="entry name" value="iodotyrosine_dehalogenase"/>
    <property type="match status" value="1"/>
</dbReference>
<keyword evidence="3" id="KW-0288">FMN</keyword>
<dbReference type="AlphaFoldDB" id="A0AA35ST25"/>
<accession>A0AA35ST25</accession>
<dbReference type="Pfam" id="PF00881">
    <property type="entry name" value="Nitroreductase"/>
    <property type="match status" value="1"/>
</dbReference>
<dbReference type="Proteomes" id="UP001174909">
    <property type="component" value="Unassembled WGS sequence"/>
</dbReference>
<keyword evidence="4" id="KW-0560">Oxidoreductase</keyword>
<organism evidence="6 7">
    <name type="scientific">Geodia barretti</name>
    <name type="common">Barrett's horny sponge</name>
    <dbReference type="NCBI Taxonomy" id="519541"/>
    <lineage>
        <taxon>Eukaryota</taxon>
        <taxon>Metazoa</taxon>
        <taxon>Porifera</taxon>
        <taxon>Demospongiae</taxon>
        <taxon>Heteroscleromorpha</taxon>
        <taxon>Tetractinellida</taxon>
        <taxon>Astrophorina</taxon>
        <taxon>Geodiidae</taxon>
        <taxon>Geodia</taxon>
    </lineage>
</organism>
<protein>
    <submittedName>
        <fullName evidence="6">Iodotyrosine deiodinase 1</fullName>
    </submittedName>
</protein>
<keyword evidence="7" id="KW-1185">Reference proteome</keyword>
<dbReference type="Gene3D" id="3.40.109.10">
    <property type="entry name" value="NADH Oxidase"/>
    <property type="match status" value="1"/>
</dbReference>
<dbReference type="PANTHER" id="PTHR23026:SF90">
    <property type="entry name" value="IODOTYROSINE DEIODINASE 1"/>
    <property type="match status" value="1"/>
</dbReference>
<sequence length="194" mass="21568">MNRRRTVRDFSPDPVPAGVIEDLVRAASTAPSGAHRQPWTFVAVSDPDVKRRIRIAAEREERENYEGRMPDEWLRALEPLGTDENKPFLEIAPWLVVLFRQNYGVGPAGEHVRHYYVSESVGIAAGLFLTAVHQAGLVALTHTPSPMGFLREILERPANETACLLMPVGYPAAGAQVPDLCRKPLDEVLVLRQP</sequence>
<comment type="caution">
    <text evidence="6">The sequence shown here is derived from an EMBL/GenBank/DDBJ whole genome shotgun (WGS) entry which is preliminary data.</text>
</comment>
<evidence type="ECO:0000256" key="4">
    <source>
        <dbReference type="ARBA" id="ARBA00023002"/>
    </source>
</evidence>
<dbReference type="SUPFAM" id="SSF55469">
    <property type="entry name" value="FMN-dependent nitroreductase-like"/>
    <property type="match status" value="1"/>
</dbReference>
<evidence type="ECO:0000313" key="6">
    <source>
        <dbReference type="EMBL" id="CAI8035174.1"/>
    </source>
</evidence>
<evidence type="ECO:0000256" key="1">
    <source>
        <dbReference type="ARBA" id="ARBA00007118"/>
    </source>
</evidence>
<gene>
    <name evidence="6" type="ORF">GBAR_LOCUS19759</name>
</gene>
<dbReference type="InterPro" id="IPR050627">
    <property type="entry name" value="Nitroreductase/BluB"/>
</dbReference>
<dbReference type="PANTHER" id="PTHR23026">
    <property type="entry name" value="NADPH NITROREDUCTASE"/>
    <property type="match status" value="1"/>
</dbReference>
<reference evidence="6" key="1">
    <citation type="submission" date="2023-03" db="EMBL/GenBank/DDBJ databases">
        <authorList>
            <person name="Steffen K."/>
            <person name="Cardenas P."/>
        </authorList>
    </citation>
    <scope>NUCLEOTIDE SEQUENCE</scope>
</reference>
<name>A0AA35ST25_GEOBA</name>
<evidence type="ECO:0000259" key="5">
    <source>
        <dbReference type="Pfam" id="PF00881"/>
    </source>
</evidence>
<evidence type="ECO:0000256" key="3">
    <source>
        <dbReference type="ARBA" id="ARBA00022643"/>
    </source>
</evidence>
<dbReference type="InterPro" id="IPR000415">
    <property type="entry name" value="Nitroreductase-like"/>
</dbReference>
<evidence type="ECO:0000256" key="2">
    <source>
        <dbReference type="ARBA" id="ARBA00022630"/>
    </source>
</evidence>
<comment type="similarity">
    <text evidence="1">Belongs to the nitroreductase family.</text>
</comment>